<evidence type="ECO:0000256" key="6">
    <source>
        <dbReference type="ARBA" id="ARBA00058104"/>
    </source>
</evidence>
<evidence type="ECO:0000259" key="7">
    <source>
        <dbReference type="Pfam" id="PF08511"/>
    </source>
</evidence>
<keyword evidence="4" id="KW-0809">Transit peptide</keyword>
<comment type="pathway">
    <text evidence="1">Cofactor biosynthesis; ubiquinone biosynthesis.</text>
</comment>
<evidence type="ECO:0000256" key="3">
    <source>
        <dbReference type="ARBA" id="ARBA00022688"/>
    </source>
</evidence>
<dbReference type="Pfam" id="PF08511">
    <property type="entry name" value="COQ9"/>
    <property type="match status" value="1"/>
</dbReference>
<sequence length="211" mass="24904">MTTLLEEKYTAEKQRFIVEAQELLLFNCWSQTLLESISQHCGFDKDYHYLLFPDGIREVVEFFENWQDQKMMLQLQEQDQIVQLRIREKIALALQIRIKNIPKLIHIRNNAYFILPENIFFAMKMAWNSCNLIWYYAGDTATDFNHYSKRGLLVSVYLSSILFYIADESENAVDTDQFIDDALENIINIAKLKNFAKLPELSSIPILRLFT</sequence>
<gene>
    <name evidence="8" type="ORF">Trichorick_00198</name>
</gene>
<organism evidence="8 9">
    <name type="scientific">Candidatus Trichorickettsia mobilis</name>
    <dbReference type="NCBI Taxonomy" id="1346319"/>
    <lineage>
        <taxon>Bacteria</taxon>
        <taxon>Pseudomonadati</taxon>
        <taxon>Pseudomonadota</taxon>
        <taxon>Alphaproteobacteria</taxon>
        <taxon>Rickettsiales</taxon>
        <taxon>Rickettsiaceae</taxon>
        <taxon>Rickettsieae</taxon>
        <taxon>Candidatus Trichorickettsia</taxon>
    </lineage>
</organism>
<dbReference type="NCBIfam" id="TIGR02396">
    <property type="entry name" value="diverge_rpsU"/>
    <property type="match status" value="1"/>
</dbReference>
<dbReference type="InterPro" id="IPR012762">
    <property type="entry name" value="Ubiq_biosynth_COQ9"/>
</dbReference>
<evidence type="ECO:0000256" key="2">
    <source>
        <dbReference type="ARBA" id="ARBA00010766"/>
    </source>
</evidence>
<evidence type="ECO:0000256" key="4">
    <source>
        <dbReference type="ARBA" id="ARBA00022946"/>
    </source>
</evidence>
<protein>
    <submittedName>
        <fullName evidence="8">COQ9 family protein</fullName>
    </submittedName>
</protein>
<evidence type="ECO:0000313" key="8">
    <source>
        <dbReference type="EMBL" id="WPY00326.1"/>
    </source>
</evidence>
<comment type="function">
    <text evidence="6">Membrane-associated protein that warps the membrane surface to access and bind aromatic isoprenes with high specificity, including ubiquinone (CoQ) isoprene intermediates and presents them directly to COQ7, therefore facilitating the COQ7-mediated hydroxylase step. Participates in the biosynthesis of coenzyme Q, also named ubiquinone, an essential lipid-soluble electron transporter for aerobic cellular respiration.</text>
</comment>
<dbReference type="EMBL" id="CP112932">
    <property type="protein sequence ID" value="WPY00326.1"/>
    <property type="molecule type" value="Genomic_DNA"/>
</dbReference>
<dbReference type="Proteomes" id="UP001326613">
    <property type="component" value="Chromosome"/>
</dbReference>
<keyword evidence="3" id="KW-0831">Ubiquinone biosynthesis</keyword>
<reference evidence="8 9" key="1">
    <citation type="submission" date="2022-10" db="EMBL/GenBank/DDBJ databases">
        <title>Host association and intracellularity evolved multiple times independently in the Rickettsiales.</title>
        <authorList>
            <person name="Castelli M."/>
            <person name="Nardi T."/>
            <person name="Gammuto L."/>
            <person name="Bellinzona G."/>
            <person name="Sabaneyeva E."/>
            <person name="Potekhin A."/>
            <person name="Serra V."/>
            <person name="Petroni G."/>
            <person name="Sassera D."/>
        </authorList>
    </citation>
    <scope>NUCLEOTIDE SEQUENCE [LARGE SCALE GENOMIC DNA]</scope>
    <source>
        <strain evidence="8 9">Kr 154-4</strain>
    </source>
</reference>
<dbReference type="PANTHER" id="PTHR21427">
    <property type="entry name" value="UBIQUINONE BIOSYNTHESIS PROTEIN COQ9, MITOCHONDRIAL"/>
    <property type="match status" value="1"/>
</dbReference>
<proteinExistence type="inferred from homology"/>
<dbReference type="PANTHER" id="PTHR21427:SF19">
    <property type="entry name" value="UBIQUINONE BIOSYNTHESIS PROTEIN COQ9, MITOCHONDRIAL"/>
    <property type="match status" value="1"/>
</dbReference>
<accession>A0ABZ0US36</accession>
<evidence type="ECO:0000313" key="9">
    <source>
        <dbReference type="Proteomes" id="UP001326613"/>
    </source>
</evidence>
<dbReference type="InterPro" id="IPR013718">
    <property type="entry name" value="COQ9_C"/>
</dbReference>
<dbReference type="Gene3D" id="1.10.357.10">
    <property type="entry name" value="Tetracycline Repressor, domain 2"/>
    <property type="match status" value="1"/>
</dbReference>
<evidence type="ECO:0000256" key="5">
    <source>
        <dbReference type="ARBA" id="ARBA00023121"/>
    </source>
</evidence>
<name>A0ABZ0US36_9RICK</name>
<keyword evidence="5" id="KW-0446">Lipid-binding</keyword>
<evidence type="ECO:0000256" key="1">
    <source>
        <dbReference type="ARBA" id="ARBA00004749"/>
    </source>
</evidence>
<comment type="similarity">
    <text evidence="2">Belongs to the COQ9 family.</text>
</comment>
<keyword evidence="9" id="KW-1185">Reference proteome</keyword>
<feature type="domain" description="COQ9 C-terminal" evidence="7">
    <location>
        <begin position="122"/>
        <end position="189"/>
    </location>
</feature>
<dbReference type="RefSeq" id="WP_323738405.1">
    <property type="nucleotide sequence ID" value="NZ_CP112932.1"/>
</dbReference>